<sequence length="75" mass="8889">NVLVANNMNLAPSRKQVKMRSTTYRNNIRQDMCFSIDYKIPKLHGELKGLREILKERNLWCDGMKLKYKGECKEE</sequence>
<feature type="non-terminal residue" evidence="1">
    <location>
        <position position="1"/>
    </location>
</feature>
<keyword evidence="2" id="KW-1185">Reference proteome</keyword>
<name>A0ACA9NWD2_9GLOM</name>
<protein>
    <submittedName>
        <fullName evidence="1">7974_t:CDS:1</fullName>
    </submittedName>
</protein>
<dbReference type="EMBL" id="CAJVPM010030119">
    <property type="protein sequence ID" value="CAG8675686.1"/>
    <property type="molecule type" value="Genomic_DNA"/>
</dbReference>
<evidence type="ECO:0000313" key="2">
    <source>
        <dbReference type="Proteomes" id="UP000789860"/>
    </source>
</evidence>
<organism evidence="1 2">
    <name type="scientific">Scutellospora calospora</name>
    <dbReference type="NCBI Taxonomy" id="85575"/>
    <lineage>
        <taxon>Eukaryota</taxon>
        <taxon>Fungi</taxon>
        <taxon>Fungi incertae sedis</taxon>
        <taxon>Mucoromycota</taxon>
        <taxon>Glomeromycotina</taxon>
        <taxon>Glomeromycetes</taxon>
        <taxon>Diversisporales</taxon>
        <taxon>Gigasporaceae</taxon>
        <taxon>Scutellospora</taxon>
    </lineage>
</organism>
<evidence type="ECO:0000313" key="1">
    <source>
        <dbReference type="EMBL" id="CAG8675686.1"/>
    </source>
</evidence>
<gene>
    <name evidence="1" type="ORF">SCALOS_LOCUS9541</name>
</gene>
<dbReference type="Proteomes" id="UP000789860">
    <property type="component" value="Unassembled WGS sequence"/>
</dbReference>
<feature type="non-terminal residue" evidence="1">
    <location>
        <position position="75"/>
    </location>
</feature>
<accession>A0ACA9NWD2</accession>
<proteinExistence type="predicted"/>
<reference evidence="1" key="1">
    <citation type="submission" date="2021-06" db="EMBL/GenBank/DDBJ databases">
        <authorList>
            <person name="Kallberg Y."/>
            <person name="Tangrot J."/>
            <person name="Rosling A."/>
        </authorList>
    </citation>
    <scope>NUCLEOTIDE SEQUENCE</scope>
    <source>
        <strain evidence="1">AU212A</strain>
    </source>
</reference>
<comment type="caution">
    <text evidence="1">The sequence shown here is derived from an EMBL/GenBank/DDBJ whole genome shotgun (WGS) entry which is preliminary data.</text>
</comment>